<name>A0A6J5SIP6_9CAUD</name>
<evidence type="ECO:0000313" key="1">
    <source>
        <dbReference type="EMBL" id="CAB4213447.1"/>
    </source>
</evidence>
<sequence>MAIVRSDDINITGLDSVPPVMPSSNNNGADTKFNRSHVAIAAADVDTNQFRMARLPSNAVIRSITVLCDAITGGTDFDLGIAYPPSKGGAVIDADNLMDGQTLASASKVLDGFAAVAIEDRYKELWELAGLTVDPVHNLDIVLTGNTIGTAAGDVVIEIAYTMK</sequence>
<accession>A0A6J5SIP6</accession>
<protein>
    <submittedName>
        <fullName evidence="1">Uncharacterized protein</fullName>
    </submittedName>
</protein>
<proteinExistence type="predicted"/>
<reference evidence="1" key="1">
    <citation type="submission" date="2020-05" db="EMBL/GenBank/DDBJ databases">
        <authorList>
            <person name="Chiriac C."/>
            <person name="Salcher M."/>
            <person name="Ghai R."/>
            <person name="Kavagutti S V."/>
        </authorList>
    </citation>
    <scope>NUCLEOTIDE SEQUENCE</scope>
</reference>
<organism evidence="1">
    <name type="scientific">uncultured Caudovirales phage</name>
    <dbReference type="NCBI Taxonomy" id="2100421"/>
    <lineage>
        <taxon>Viruses</taxon>
        <taxon>Duplodnaviria</taxon>
        <taxon>Heunggongvirae</taxon>
        <taxon>Uroviricota</taxon>
        <taxon>Caudoviricetes</taxon>
        <taxon>Peduoviridae</taxon>
        <taxon>Maltschvirus</taxon>
        <taxon>Maltschvirus maltsch</taxon>
    </lineage>
</organism>
<gene>
    <name evidence="1" type="ORF">UFOVP1451_42</name>
</gene>
<dbReference type="EMBL" id="LR797397">
    <property type="protein sequence ID" value="CAB4213447.1"/>
    <property type="molecule type" value="Genomic_DNA"/>
</dbReference>